<gene>
    <name evidence="2" type="ORF">ABZZ21_09115</name>
</gene>
<reference evidence="2 3" key="1">
    <citation type="submission" date="2024-06" db="EMBL/GenBank/DDBJ databases">
        <title>The Natural Products Discovery Center: Release of the First 8490 Sequenced Strains for Exploring Actinobacteria Biosynthetic Diversity.</title>
        <authorList>
            <person name="Kalkreuter E."/>
            <person name="Kautsar S.A."/>
            <person name="Yang D."/>
            <person name="Bader C.D."/>
            <person name="Teijaro C.N."/>
            <person name="Fluegel L."/>
            <person name="Davis C.M."/>
            <person name="Simpson J.R."/>
            <person name="Lauterbach L."/>
            <person name="Steele A.D."/>
            <person name="Gui C."/>
            <person name="Meng S."/>
            <person name="Li G."/>
            <person name="Viehrig K."/>
            <person name="Ye F."/>
            <person name="Su P."/>
            <person name="Kiefer A.F."/>
            <person name="Nichols A."/>
            <person name="Cepeda A.J."/>
            <person name="Yan W."/>
            <person name="Fan B."/>
            <person name="Jiang Y."/>
            <person name="Adhikari A."/>
            <person name="Zheng C.-J."/>
            <person name="Schuster L."/>
            <person name="Cowan T.M."/>
            <person name="Smanski M.J."/>
            <person name="Chevrette M.G."/>
            <person name="De Carvalho L.P.S."/>
            <person name="Shen B."/>
        </authorList>
    </citation>
    <scope>NUCLEOTIDE SEQUENCE [LARGE SCALE GENOMIC DNA]</scope>
    <source>
        <strain evidence="2 3">NPDC006434</strain>
    </source>
</reference>
<proteinExistence type="predicted"/>
<keyword evidence="3" id="KW-1185">Reference proteome</keyword>
<evidence type="ECO:0000313" key="3">
    <source>
        <dbReference type="Proteomes" id="UP001550210"/>
    </source>
</evidence>
<evidence type="ECO:0000256" key="1">
    <source>
        <dbReference type="SAM" id="Phobius"/>
    </source>
</evidence>
<dbReference type="Proteomes" id="UP001550210">
    <property type="component" value="Unassembled WGS sequence"/>
</dbReference>
<keyword evidence="1" id="KW-1133">Transmembrane helix</keyword>
<accession>A0ABV2UWA0</accession>
<name>A0ABV2UWA0_9ACTN</name>
<dbReference type="RefSeq" id="WP_355394772.1">
    <property type="nucleotide sequence ID" value="NZ_JBEXPZ010000010.1"/>
</dbReference>
<feature type="transmembrane region" description="Helical" evidence="1">
    <location>
        <begin position="21"/>
        <end position="39"/>
    </location>
</feature>
<evidence type="ECO:0000313" key="2">
    <source>
        <dbReference type="EMBL" id="MET9844729.1"/>
    </source>
</evidence>
<organism evidence="2 3">
    <name type="scientific">Streptomyces ossamyceticus</name>
    <dbReference type="NCBI Taxonomy" id="249581"/>
    <lineage>
        <taxon>Bacteria</taxon>
        <taxon>Bacillati</taxon>
        <taxon>Actinomycetota</taxon>
        <taxon>Actinomycetes</taxon>
        <taxon>Kitasatosporales</taxon>
        <taxon>Streptomycetaceae</taxon>
        <taxon>Streptomyces</taxon>
    </lineage>
</organism>
<dbReference type="EMBL" id="JBEXPZ010000010">
    <property type="protein sequence ID" value="MET9844729.1"/>
    <property type="molecule type" value="Genomic_DNA"/>
</dbReference>
<protein>
    <submittedName>
        <fullName evidence="2">Uncharacterized protein</fullName>
    </submittedName>
</protein>
<sequence length="95" mass="10678">MRSRLQWTHGRGERVAVARGQTYLAEIVLKVLVVVGLLYMPVLVFHLGTWLPFAGAGLYLLWELGRVSSALGELATLWNEQHQPRQEPARSVALK</sequence>
<keyword evidence="1" id="KW-0812">Transmembrane</keyword>
<comment type="caution">
    <text evidence="2">The sequence shown here is derived from an EMBL/GenBank/DDBJ whole genome shotgun (WGS) entry which is preliminary data.</text>
</comment>
<keyword evidence="1" id="KW-0472">Membrane</keyword>